<proteinExistence type="predicted"/>
<feature type="chain" id="PRO_5045851793" evidence="1">
    <location>
        <begin position="20"/>
        <end position="173"/>
    </location>
</feature>
<reference evidence="3" key="1">
    <citation type="journal article" date="2019" name="Int. J. Syst. Evol. Microbiol.">
        <title>The Global Catalogue of Microorganisms (GCM) 10K type strain sequencing project: providing services to taxonomists for standard genome sequencing and annotation.</title>
        <authorList>
            <consortium name="The Broad Institute Genomics Platform"/>
            <consortium name="The Broad Institute Genome Sequencing Center for Infectious Disease"/>
            <person name="Wu L."/>
            <person name="Ma J."/>
        </authorList>
    </citation>
    <scope>NUCLEOTIDE SEQUENCE [LARGE SCALE GENOMIC DNA]</scope>
    <source>
        <strain evidence="3">KCTC 42107</strain>
    </source>
</reference>
<keyword evidence="1" id="KW-0732">Signal</keyword>
<comment type="caution">
    <text evidence="2">The sequence shown here is derived from an EMBL/GenBank/DDBJ whole genome shotgun (WGS) entry which is preliminary data.</text>
</comment>
<protein>
    <submittedName>
        <fullName evidence="2">DUF4252 domain-containing protein</fullName>
    </submittedName>
</protein>
<evidence type="ECO:0000313" key="2">
    <source>
        <dbReference type="EMBL" id="MFD2603281.1"/>
    </source>
</evidence>
<dbReference type="RefSeq" id="WP_379821998.1">
    <property type="nucleotide sequence ID" value="NZ_JBHUMD010000027.1"/>
</dbReference>
<dbReference type="EMBL" id="JBHUMD010000027">
    <property type="protein sequence ID" value="MFD2603281.1"/>
    <property type="molecule type" value="Genomic_DNA"/>
</dbReference>
<organism evidence="2 3">
    <name type="scientific">Flavobacterium suzhouense</name>
    <dbReference type="NCBI Taxonomy" id="1529638"/>
    <lineage>
        <taxon>Bacteria</taxon>
        <taxon>Pseudomonadati</taxon>
        <taxon>Bacteroidota</taxon>
        <taxon>Flavobacteriia</taxon>
        <taxon>Flavobacteriales</taxon>
        <taxon>Flavobacteriaceae</taxon>
        <taxon>Flavobacterium</taxon>
    </lineage>
</organism>
<gene>
    <name evidence="2" type="ORF">ACFSR3_14555</name>
</gene>
<feature type="signal peptide" evidence="1">
    <location>
        <begin position="1"/>
        <end position="19"/>
    </location>
</feature>
<dbReference type="Pfam" id="PF14060">
    <property type="entry name" value="DUF4252"/>
    <property type="match status" value="1"/>
</dbReference>
<sequence length="173" mass="18864">MKKFIVTLVLAAMPFVTFAQTNAFSKFDNVEGIANITLNKELFELVSSIDSSSMGEDAGSYLKTAKGIDRLKVLTTTEKKYKKQLREAVSDHLKANSLQELMSIAEGGSKVKIYVKQGSAENIITEGLVFVENGDKKDETVLISFTGKIDLNDIKDFKGLKGCKGSKGEKGAK</sequence>
<evidence type="ECO:0000256" key="1">
    <source>
        <dbReference type="SAM" id="SignalP"/>
    </source>
</evidence>
<name>A0ABW5NX35_9FLAO</name>
<dbReference type="InterPro" id="IPR025348">
    <property type="entry name" value="DUF4252"/>
</dbReference>
<accession>A0ABW5NX35</accession>
<keyword evidence="3" id="KW-1185">Reference proteome</keyword>
<dbReference type="Proteomes" id="UP001597480">
    <property type="component" value="Unassembled WGS sequence"/>
</dbReference>
<evidence type="ECO:0000313" key="3">
    <source>
        <dbReference type="Proteomes" id="UP001597480"/>
    </source>
</evidence>